<accession>A0A0C9WC93</accession>
<evidence type="ECO:0000313" key="1">
    <source>
        <dbReference type="EMBL" id="KIJ61896.1"/>
    </source>
</evidence>
<organism evidence="1 2">
    <name type="scientific">Hydnomerulius pinastri MD-312</name>
    <dbReference type="NCBI Taxonomy" id="994086"/>
    <lineage>
        <taxon>Eukaryota</taxon>
        <taxon>Fungi</taxon>
        <taxon>Dikarya</taxon>
        <taxon>Basidiomycota</taxon>
        <taxon>Agaricomycotina</taxon>
        <taxon>Agaricomycetes</taxon>
        <taxon>Agaricomycetidae</taxon>
        <taxon>Boletales</taxon>
        <taxon>Boletales incertae sedis</taxon>
        <taxon>Leucogyrophana</taxon>
    </lineage>
</organism>
<keyword evidence="2" id="KW-1185">Reference proteome</keyword>
<dbReference type="EMBL" id="KN839859">
    <property type="protein sequence ID" value="KIJ61896.1"/>
    <property type="molecule type" value="Genomic_DNA"/>
</dbReference>
<dbReference type="AlphaFoldDB" id="A0A0C9WC93"/>
<dbReference type="HOGENOM" id="CLU_2171411_0_0_1"/>
<evidence type="ECO:0000313" key="2">
    <source>
        <dbReference type="Proteomes" id="UP000053820"/>
    </source>
</evidence>
<proteinExistence type="predicted"/>
<dbReference type="Proteomes" id="UP000053820">
    <property type="component" value="Unassembled WGS sequence"/>
</dbReference>
<name>A0A0C9WC93_9AGAM</name>
<reference evidence="1 2" key="1">
    <citation type="submission" date="2014-04" db="EMBL/GenBank/DDBJ databases">
        <title>Evolutionary Origins and Diversification of the Mycorrhizal Mutualists.</title>
        <authorList>
            <consortium name="DOE Joint Genome Institute"/>
            <consortium name="Mycorrhizal Genomics Consortium"/>
            <person name="Kohler A."/>
            <person name="Kuo A."/>
            <person name="Nagy L.G."/>
            <person name="Floudas D."/>
            <person name="Copeland A."/>
            <person name="Barry K.W."/>
            <person name="Cichocki N."/>
            <person name="Veneault-Fourrey C."/>
            <person name="LaButti K."/>
            <person name="Lindquist E.A."/>
            <person name="Lipzen A."/>
            <person name="Lundell T."/>
            <person name="Morin E."/>
            <person name="Murat C."/>
            <person name="Riley R."/>
            <person name="Ohm R."/>
            <person name="Sun H."/>
            <person name="Tunlid A."/>
            <person name="Henrissat B."/>
            <person name="Grigoriev I.V."/>
            <person name="Hibbett D.S."/>
            <person name="Martin F."/>
        </authorList>
    </citation>
    <scope>NUCLEOTIDE SEQUENCE [LARGE SCALE GENOMIC DNA]</scope>
    <source>
        <strain evidence="1 2">MD-312</strain>
    </source>
</reference>
<protein>
    <submittedName>
        <fullName evidence="1">Uncharacterized protein</fullName>
    </submittedName>
</protein>
<sequence>MKALGDRPQRIVLPLHAGANCLRIPWILVVFSIAVQPVRGAGPVVFSMLDTNGWARNHIHSWFLLLGDMGSQTISPGPHLSYDGTLSIFGATCKPHKFGVRGSAESVMID</sequence>
<gene>
    <name evidence="1" type="ORF">HYDPIDRAFT_115396</name>
</gene>